<dbReference type="Gene3D" id="3.40.50.410">
    <property type="entry name" value="von Willebrand factor, type A domain"/>
    <property type="match status" value="1"/>
</dbReference>
<dbReference type="SUPFAM" id="SSF53300">
    <property type="entry name" value="vWA-like"/>
    <property type="match status" value="1"/>
</dbReference>
<name>A0A6I6CCL2_9MOLU</name>
<dbReference type="InterPro" id="IPR036465">
    <property type="entry name" value="vWFA_dom_sf"/>
</dbReference>
<keyword evidence="2" id="KW-0675">Receptor</keyword>
<dbReference type="PANTHER" id="PTHR36846:SF1">
    <property type="entry name" value="PROTEIN VIAA"/>
    <property type="match status" value="1"/>
</dbReference>
<dbReference type="GO" id="GO:0005829">
    <property type="term" value="C:cytosol"/>
    <property type="evidence" value="ECO:0007669"/>
    <property type="project" value="TreeGrafter"/>
</dbReference>
<dbReference type="KEGG" id="stab:STABA_v1c05090"/>
<dbReference type="RefSeq" id="WP_156006270.1">
    <property type="nucleotide sequence ID" value="NZ_CP046276.1"/>
</dbReference>
<organism evidence="2 3">
    <name type="scientific">Spiroplasma tabanidicola</name>
    <dbReference type="NCBI Taxonomy" id="324079"/>
    <lineage>
        <taxon>Bacteria</taxon>
        <taxon>Bacillati</taxon>
        <taxon>Mycoplasmatota</taxon>
        <taxon>Mollicutes</taxon>
        <taxon>Entomoplasmatales</taxon>
        <taxon>Spiroplasmataceae</taxon>
        <taxon>Spiroplasma</taxon>
    </lineage>
</organism>
<accession>A0A6I6CCL2</accession>
<gene>
    <name evidence="2" type="ORF">STABA_v1c05090</name>
</gene>
<proteinExistence type="predicted"/>
<keyword evidence="3" id="KW-1185">Reference proteome</keyword>
<sequence length="561" mass="66406">MEFDDFEPVNEIKRELEKLRQRDLHNSDFALFKKEHEYAAEQLDDKINNFYSASHLSTIKQIKLPEPIRKEIIYYNYVSEKFDEVDFAKKLNLIRQKLIEFDSPFETYIDTMQWKIDNGWFELKGRDWLTEFFRTWTFMLTKRVLDYRMKTVEDLRYNYLVEIYSIIKNYGKYAKIYKTMYDVFGKIAEVDDELRNQNIESISRFAEFLYKDPSILRIAELLGRLNGEDDLMEINITEQIVTYPTKVKLPYNPEELVGVTISKDIERLLPMELANLFDPELEIVFYKKFVESQLQAFLFESNETIIEHEVEEVEYEAPIPLEQGKFIICIDTSGSMEGSGEYIAKALAIAVAKVALKEQRDLVFVNFASQHVDEFEINARQLNIQKMLEFLSKSFYGRTNAKPAFQKVVQKMTTEEFKRADLLMISDFMMDAIPDDTRVQIADLKDNYNRFHSLVIGTMPNVETQDIFDNVMYYDPNDPFATTQIVKSLNETLRDLRELKDEEAAYRDEQIAELNKVRDKKRFRDKHLDSPKAKKLEKKKQKEKELIEKRNKIMESNSEGN</sequence>
<dbReference type="PANTHER" id="PTHR36846">
    <property type="entry name" value="PROTEIN VIAA"/>
    <property type="match status" value="1"/>
</dbReference>
<dbReference type="EMBL" id="CP046276">
    <property type="protein sequence ID" value="QGS51872.1"/>
    <property type="molecule type" value="Genomic_DNA"/>
</dbReference>
<evidence type="ECO:0000256" key="1">
    <source>
        <dbReference type="SAM" id="MobiDB-lite"/>
    </source>
</evidence>
<dbReference type="Proteomes" id="UP000424468">
    <property type="component" value="Chromosome"/>
</dbReference>
<feature type="compositionally biased region" description="Basic and acidic residues" evidence="1">
    <location>
        <begin position="526"/>
        <end position="553"/>
    </location>
</feature>
<feature type="region of interest" description="Disordered" evidence="1">
    <location>
        <begin position="522"/>
        <end position="561"/>
    </location>
</feature>
<evidence type="ECO:0000313" key="2">
    <source>
        <dbReference type="EMBL" id="QGS51872.1"/>
    </source>
</evidence>
<dbReference type="OrthoDB" id="387240at2"/>
<protein>
    <submittedName>
        <fullName evidence="2">Two-component regulator system yiem receptor component protein</fullName>
    </submittedName>
</protein>
<evidence type="ECO:0000313" key="3">
    <source>
        <dbReference type="Proteomes" id="UP000424468"/>
    </source>
</evidence>
<dbReference type="AlphaFoldDB" id="A0A6I6CCL2"/>
<reference evidence="2 3" key="1">
    <citation type="submission" date="2019-11" db="EMBL/GenBank/DDBJ databases">
        <title>Complete genome sequence of Spiroplasma tabanidicola TAUS-1 (DSM 22603).</title>
        <authorList>
            <person name="Huang C.-T."/>
            <person name="Lin Y.-C."/>
            <person name="Kuo C.-H."/>
        </authorList>
    </citation>
    <scope>NUCLEOTIDE SEQUENCE [LARGE SCALE GENOMIC DNA]</scope>
    <source>
        <strain evidence="2 3">TAUS-1</strain>
    </source>
</reference>